<dbReference type="AlphaFoldDB" id="A0A383CWJ6"/>
<protein>
    <submittedName>
        <fullName evidence="1">Uncharacterized protein</fullName>
    </submittedName>
</protein>
<accession>A0A383CWJ6</accession>
<organism evidence="1">
    <name type="scientific">marine metagenome</name>
    <dbReference type="NCBI Taxonomy" id="408172"/>
    <lineage>
        <taxon>unclassified sequences</taxon>
        <taxon>metagenomes</taxon>
        <taxon>ecological metagenomes</taxon>
    </lineage>
</organism>
<gene>
    <name evidence="1" type="ORF">METZ01_LOCUS489129</name>
</gene>
<proteinExistence type="predicted"/>
<evidence type="ECO:0000313" key="1">
    <source>
        <dbReference type="EMBL" id="SVE36275.1"/>
    </source>
</evidence>
<name>A0A383CWJ6_9ZZZZ</name>
<sequence>MNAWELLGETRTPDGSDMSLTARAGEFVIRVSGKTLMSSRQHGSEEVLAEAACKGLRTWPEA</sequence>
<dbReference type="EMBL" id="UINC01212100">
    <property type="protein sequence ID" value="SVE36275.1"/>
    <property type="molecule type" value="Genomic_DNA"/>
</dbReference>
<reference evidence="1" key="1">
    <citation type="submission" date="2018-05" db="EMBL/GenBank/DDBJ databases">
        <authorList>
            <person name="Lanie J.A."/>
            <person name="Ng W.-L."/>
            <person name="Kazmierczak K.M."/>
            <person name="Andrzejewski T.M."/>
            <person name="Davidsen T.M."/>
            <person name="Wayne K.J."/>
            <person name="Tettelin H."/>
            <person name="Glass J.I."/>
            <person name="Rusch D."/>
            <person name="Podicherti R."/>
            <person name="Tsui H.-C.T."/>
            <person name="Winkler M.E."/>
        </authorList>
    </citation>
    <scope>NUCLEOTIDE SEQUENCE</scope>
</reference>
<feature type="non-terminal residue" evidence="1">
    <location>
        <position position="62"/>
    </location>
</feature>